<dbReference type="KEGG" id="sea:SeAg_B0948"/>
<protein>
    <submittedName>
        <fullName evidence="1">Uncharacterized protein</fullName>
    </submittedName>
</protein>
<organism evidence="1 2">
    <name type="scientific">Salmonella agona (strain SL483)</name>
    <dbReference type="NCBI Taxonomy" id="454166"/>
    <lineage>
        <taxon>Bacteria</taxon>
        <taxon>Pseudomonadati</taxon>
        <taxon>Pseudomonadota</taxon>
        <taxon>Gammaproteobacteria</taxon>
        <taxon>Enterobacterales</taxon>
        <taxon>Enterobacteriaceae</taxon>
        <taxon>Salmonella</taxon>
    </lineage>
</organism>
<evidence type="ECO:0000313" key="1">
    <source>
        <dbReference type="EMBL" id="ACH52881.1"/>
    </source>
</evidence>
<gene>
    <name evidence="1" type="ordered locus">SeAg_B0948</name>
</gene>
<dbReference type="AlphaFoldDB" id="B5F129"/>
<proteinExistence type="predicted"/>
<dbReference type="HOGENOM" id="CLU_3140399_0_0_6"/>
<reference evidence="1 2" key="1">
    <citation type="journal article" date="2011" name="J. Bacteriol.">
        <title>Comparative genomics of 28 Salmonella enterica isolates: evidence for CRISPR-mediated adaptive sublineage evolution.</title>
        <authorList>
            <person name="Fricke W.F."/>
            <person name="Mammel M.K."/>
            <person name="McDermott P.F."/>
            <person name="Tartera C."/>
            <person name="White D.G."/>
            <person name="Leclerc J.E."/>
            <person name="Ravel J."/>
            <person name="Cebula T.A."/>
        </authorList>
    </citation>
    <scope>NUCLEOTIDE SEQUENCE [LARGE SCALE GENOMIC DNA]</scope>
    <source>
        <strain evidence="1 2">SL483</strain>
    </source>
</reference>
<sequence length="49" mass="5718">MERLLSAGFFFALPPVDYRMMTQFTSALSAYREHNAIRLTISRHKKTGR</sequence>
<name>B5F129_SALA4</name>
<dbReference type="EMBL" id="CP001138">
    <property type="protein sequence ID" value="ACH52881.1"/>
    <property type="molecule type" value="Genomic_DNA"/>
</dbReference>
<accession>B5F129</accession>
<evidence type="ECO:0000313" key="2">
    <source>
        <dbReference type="Proteomes" id="UP000008819"/>
    </source>
</evidence>
<dbReference type="Proteomes" id="UP000008819">
    <property type="component" value="Chromosome"/>
</dbReference>